<name>A0A1B1A8S6_9RHOB</name>
<keyword evidence="1" id="KW-0812">Transmembrane</keyword>
<gene>
    <name evidence="2" type="ORF">K529_019495</name>
</gene>
<sequence>MSVSMGSRRCVRGMLLRRTQSLNTLRTGELCRLDRVAFLSTESPLAVLGILSIAAGLSKAALMMCLLEGDLAWLYLSDPI</sequence>
<feature type="transmembrane region" description="Helical" evidence="1">
    <location>
        <begin position="45"/>
        <end position="67"/>
    </location>
</feature>
<evidence type="ECO:0000313" key="2">
    <source>
        <dbReference type="EMBL" id="ANP42950.1"/>
    </source>
</evidence>
<protein>
    <submittedName>
        <fullName evidence="2">Uncharacterized protein</fullName>
    </submittedName>
</protein>
<dbReference type="AlphaFoldDB" id="A0A1B1A8S6"/>
<evidence type="ECO:0000256" key="1">
    <source>
        <dbReference type="SAM" id="Phobius"/>
    </source>
</evidence>
<proteinExistence type="predicted"/>
<reference evidence="2 3" key="1">
    <citation type="journal article" date="2016" name="ISME J.">
        <title>Global occurrence and heterogeneity of the Roseobacter-clade species Ruegeria mobilis.</title>
        <authorList>
            <person name="Sonnenschein E."/>
            <person name="Gram L."/>
        </authorList>
    </citation>
    <scope>NUCLEOTIDE SEQUENCE [LARGE SCALE GENOMIC DNA]</scope>
    <source>
        <strain evidence="2 3">F1926</strain>
        <plasmid evidence="2 3">unnamed1</plasmid>
    </source>
</reference>
<keyword evidence="2" id="KW-0614">Plasmid</keyword>
<keyword evidence="1" id="KW-1133">Transmembrane helix</keyword>
<accession>A0A1B1A8S6</accession>
<geneLocation type="plasmid" evidence="2 3">
    <name>unnamed1</name>
</geneLocation>
<dbReference type="EMBL" id="CP015231">
    <property type="protein sequence ID" value="ANP42950.1"/>
    <property type="molecule type" value="Genomic_DNA"/>
</dbReference>
<dbReference type="KEGG" id="rmb:K529_019495"/>
<evidence type="ECO:0000313" key="3">
    <source>
        <dbReference type="Proteomes" id="UP000013243"/>
    </source>
</evidence>
<dbReference type="Proteomes" id="UP000013243">
    <property type="component" value="Plasmid unnamed1"/>
</dbReference>
<organism evidence="2 3">
    <name type="scientific">Tritonibacter mobilis F1926</name>
    <dbReference type="NCBI Taxonomy" id="1265309"/>
    <lineage>
        <taxon>Bacteria</taxon>
        <taxon>Pseudomonadati</taxon>
        <taxon>Pseudomonadota</taxon>
        <taxon>Alphaproteobacteria</taxon>
        <taxon>Rhodobacterales</taxon>
        <taxon>Paracoccaceae</taxon>
        <taxon>Tritonibacter</taxon>
    </lineage>
</organism>
<keyword evidence="1" id="KW-0472">Membrane</keyword>